<gene>
    <name evidence="1" type="ORF">I4J89_12445</name>
</gene>
<evidence type="ECO:0008006" key="3">
    <source>
        <dbReference type="Google" id="ProtNLM"/>
    </source>
</evidence>
<name>A0A931G1E8_9ACTN</name>
<sequence length="342" mass="39523">MFFYARVFLRHFYGSPLPEAPEFDDDKAPMEPFVRDAVERVRAGDWWAGRKLIEDAGTDWDVRDWRISALASMAAEDDRWLYAWLRAEPSDPAAVLIQAMLLHQQAADARGSASAAHTSAEQFQNFRALSDAAAQVGRRAMALAGPYDPVPWSTMLSTMFADRNAVEQSFDEVFNEGRRRDPYNFDLHLTATTLRCQKWYGSHEQMFAIARGVAAAAPPGHKSTLLPLFAHFEYAMREFSWDERTKRSRRRCEKYFRRPEVGQELDQWIAKFRAGSPGAGPLSLCRQWMAVYYSLAGRRKDAKVVFDELGQFPDPSHEWNYFWGDREWGYLQNWWWANGVRP</sequence>
<dbReference type="EMBL" id="JADQTO010000005">
    <property type="protein sequence ID" value="MBG0562274.1"/>
    <property type="molecule type" value="Genomic_DNA"/>
</dbReference>
<evidence type="ECO:0000313" key="2">
    <source>
        <dbReference type="Proteomes" id="UP000598146"/>
    </source>
</evidence>
<proteinExistence type="predicted"/>
<reference evidence="1" key="1">
    <citation type="submission" date="2020-11" db="EMBL/GenBank/DDBJ databases">
        <title>Isolation and identification of active actinomycetes.</title>
        <authorList>
            <person name="Sun X."/>
        </authorList>
    </citation>
    <scope>NUCLEOTIDE SEQUENCE</scope>
    <source>
        <strain evidence="1">NEAU-A11</strain>
    </source>
</reference>
<accession>A0A931G1E8</accession>
<dbReference type="Proteomes" id="UP000598146">
    <property type="component" value="Unassembled WGS sequence"/>
</dbReference>
<evidence type="ECO:0000313" key="1">
    <source>
        <dbReference type="EMBL" id="MBG0562274.1"/>
    </source>
</evidence>
<comment type="caution">
    <text evidence="1">The sequence shown here is derived from an EMBL/GenBank/DDBJ whole genome shotgun (WGS) entry which is preliminary data.</text>
</comment>
<keyword evidence="2" id="KW-1185">Reference proteome</keyword>
<dbReference type="AlphaFoldDB" id="A0A931G1E8"/>
<dbReference type="RefSeq" id="WP_196414068.1">
    <property type="nucleotide sequence ID" value="NZ_JADQTO010000005.1"/>
</dbReference>
<protein>
    <recommendedName>
        <fullName evidence="3">DUF4034 domain-containing protein</fullName>
    </recommendedName>
</protein>
<organism evidence="1 2">
    <name type="scientific">Actinoplanes aureus</name>
    <dbReference type="NCBI Taxonomy" id="2792083"/>
    <lineage>
        <taxon>Bacteria</taxon>
        <taxon>Bacillati</taxon>
        <taxon>Actinomycetota</taxon>
        <taxon>Actinomycetes</taxon>
        <taxon>Micromonosporales</taxon>
        <taxon>Micromonosporaceae</taxon>
        <taxon>Actinoplanes</taxon>
    </lineage>
</organism>